<sequence length="87" mass="10097">MSRASKVTLGITSLLAVSTIVFVHVQQRLEKSAMHEGVIRDMERQRVKQERQLDFDTQRALESEYRQYQTVRQSAEDNTQQPPPAPR</sequence>
<dbReference type="STRING" id="1399860.A0A2C5XTS7"/>
<dbReference type="OrthoDB" id="76305at2759"/>
<evidence type="ECO:0000313" key="8">
    <source>
        <dbReference type="Proteomes" id="UP000226192"/>
    </source>
</evidence>
<comment type="subcellular location">
    <subcellularLocation>
        <location evidence="1">Mitochondrion</location>
    </subcellularLocation>
</comment>
<protein>
    <recommendedName>
        <fullName evidence="9">Cytochrome c oxidase assembly protein</fullName>
    </recommendedName>
</protein>
<evidence type="ECO:0000256" key="5">
    <source>
        <dbReference type="SAM" id="MobiDB-lite"/>
    </source>
</evidence>
<comment type="similarity">
    <text evidence="2">Belongs to the PET117 family.</text>
</comment>
<accession>A0A2C5XTS7</accession>
<dbReference type="Proteomes" id="UP000226192">
    <property type="component" value="Unassembled WGS sequence"/>
</dbReference>
<dbReference type="PANTHER" id="PTHR28163:SF1">
    <property type="entry name" value="PROTEIN PET117 HOMOLOG, MITOCHONDRIAL"/>
    <property type="match status" value="1"/>
</dbReference>
<dbReference type="EMBL" id="NJET01000178">
    <property type="protein sequence ID" value="PHH59847.1"/>
    <property type="molecule type" value="Genomic_DNA"/>
</dbReference>
<dbReference type="InterPro" id="IPR031568">
    <property type="entry name" value="Pet117"/>
</dbReference>
<comment type="caution">
    <text evidence="7">The sequence shown here is derived from an EMBL/GenBank/DDBJ whole genome shotgun (WGS) entry which is preliminary data.</text>
</comment>
<feature type="compositionally biased region" description="Polar residues" evidence="5">
    <location>
        <begin position="68"/>
        <end position="80"/>
    </location>
</feature>
<dbReference type="GO" id="GO:0033617">
    <property type="term" value="P:mitochondrial respiratory chain complex IV assembly"/>
    <property type="evidence" value="ECO:0007669"/>
    <property type="project" value="TreeGrafter"/>
</dbReference>
<evidence type="ECO:0000256" key="3">
    <source>
        <dbReference type="ARBA" id="ARBA00022946"/>
    </source>
</evidence>
<evidence type="ECO:0008006" key="9">
    <source>
        <dbReference type="Google" id="ProtNLM"/>
    </source>
</evidence>
<keyword evidence="6" id="KW-0732">Signal</keyword>
<evidence type="ECO:0000313" key="7">
    <source>
        <dbReference type="EMBL" id="PHH59847.1"/>
    </source>
</evidence>
<evidence type="ECO:0000256" key="6">
    <source>
        <dbReference type="SAM" id="SignalP"/>
    </source>
</evidence>
<keyword evidence="3" id="KW-0809">Transit peptide</keyword>
<proteinExistence type="inferred from homology"/>
<dbReference type="AlphaFoldDB" id="A0A2C5XTS7"/>
<dbReference type="PANTHER" id="PTHR28163">
    <property type="entry name" value="PROTEIN PET117 HOMOLOG, MITOCHONDRIAL"/>
    <property type="match status" value="1"/>
</dbReference>
<organism evidence="7 8">
    <name type="scientific">Ophiocordyceps australis</name>
    <dbReference type="NCBI Taxonomy" id="1399860"/>
    <lineage>
        <taxon>Eukaryota</taxon>
        <taxon>Fungi</taxon>
        <taxon>Dikarya</taxon>
        <taxon>Ascomycota</taxon>
        <taxon>Pezizomycotina</taxon>
        <taxon>Sordariomycetes</taxon>
        <taxon>Hypocreomycetidae</taxon>
        <taxon>Hypocreales</taxon>
        <taxon>Ophiocordycipitaceae</taxon>
        <taxon>Ophiocordyceps</taxon>
    </lineage>
</organism>
<evidence type="ECO:0000256" key="4">
    <source>
        <dbReference type="ARBA" id="ARBA00023128"/>
    </source>
</evidence>
<reference evidence="7 8" key="1">
    <citation type="submission" date="2017-06" db="EMBL/GenBank/DDBJ databases">
        <title>Ant-infecting Ophiocordyceps genomes reveal a high diversity of potential behavioral manipulation genes and a possible major role for enterotoxins.</title>
        <authorList>
            <person name="De Bekker C."/>
            <person name="Evans H.C."/>
            <person name="Brachmann A."/>
            <person name="Hughes D.P."/>
        </authorList>
    </citation>
    <scope>NUCLEOTIDE SEQUENCE [LARGE SCALE GENOMIC DNA]</scope>
    <source>
        <strain evidence="7 8">Map64</strain>
    </source>
</reference>
<feature type="region of interest" description="Disordered" evidence="5">
    <location>
        <begin position="68"/>
        <end position="87"/>
    </location>
</feature>
<dbReference type="Pfam" id="PF15786">
    <property type="entry name" value="PET117"/>
    <property type="match status" value="1"/>
</dbReference>
<evidence type="ECO:0000256" key="2">
    <source>
        <dbReference type="ARBA" id="ARBA00008197"/>
    </source>
</evidence>
<gene>
    <name evidence="7" type="ORF">CDD81_2454</name>
</gene>
<feature type="signal peptide" evidence="6">
    <location>
        <begin position="1"/>
        <end position="19"/>
    </location>
</feature>
<feature type="chain" id="PRO_5013356105" description="Cytochrome c oxidase assembly protein" evidence="6">
    <location>
        <begin position="20"/>
        <end position="87"/>
    </location>
</feature>
<evidence type="ECO:0000256" key="1">
    <source>
        <dbReference type="ARBA" id="ARBA00004173"/>
    </source>
</evidence>
<keyword evidence="4" id="KW-0496">Mitochondrion</keyword>
<keyword evidence="8" id="KW-1185">Reference proteome</keyword>
<dbReference type="GO" id="GO:0005739">
    <property type="term" value="C:mitochondrion"/>
    <property type="evidence" value="ECO:0007669"/>
    <property type="project" value="UniProtKB-SubCell"/>
</dbReference>
<name>A0A2C5XTS7_9HYPO</name>